<dbReference type="InterPro" id="IPR011598">
    <property type="entry name" value="bHLH_dom"/>
</dbReference>
<keyword evidence="4" id="KW-0539">Nucleus</keyword>
<gene>
    <name evidence="8" type="ORF">MtrunA17_Chr4g0054571</name>
</gene>
<dbReference type="SMART" id="SM00353">
    <property type="entry name" value="HLH"/>
    <property type="match status" value="1"/>
</dbReference>
<feature type="compositionally biased region" description="Polar residues" evidence="5">
    <location>
        <begin position="235"/>
        <end position="247"/>
    </location>
</feature>
<dbReference type="Gramene" id="rna25752">
    <property type="protein sequence ID" value="RHN63094.1"/>
    <property type="gene ID" value="gene25752"/>
</dbReference>
<evidence type="ECO:0000256" key="3">
    <source>
        <dbReference type="ARBA" id="ARBA00023163"/>
    </source>
</evidence>
<feature type="region of interest" description="Disordered" evidence="5">
    <location>
        <begin position="102"/>
        <end position="149"/>
    </location>
</feature>
<dbReference type="SUPFAM" id="SSF47459">
    <property type="entry name" value="HLH, helix-loop-helix DNA-binding domain"/>
    <property type="match status" value="1"/>
</dbReference>
<dbReference type="Gene3D" id="4.10.280.10">
    <property type="entry name" value="Helix-loop-helix DNA-binding domain"/>
    <property type="match status" value="1"/>
</dbReference>
<comment type="caution">
    <text evidence="8">The sequence shown here is derived from an EMBL/GenBank/DDBJ whole genome shotgun (WGS) entry which is preliminary data.</text>
</comment>
<evidence type="ECO:0000256" key="2">
    <source>
        <dbReference type="ARBA" id="ARBA00023015"/>
    </source>
</evidence>
<dbReference type="GO" id="GO:0080090">
    <property type="term" value="P:regulation of primary metabolic process"/>
    <property type="evidence" value="ECO:0007669"/>
    <property type="project" value="UniProtKB-ARBA"/>
</dbReference>
<keyword evidence="2" id="KW-0805">Transcription regulation</keyword>
<dbReference type="Proteomes" id="UP000265566">
    <property type="component" value="Chromosome 4"/>
</dbReference>
<sequence length="332" mass="37009">MTNFSFLSASLILGLLANNKHKHMSSMEESWTNWLCDMEPNDYSFINQSSINAEIVGSLESNLERPSKLLKTTTTCSSSYMKTEHLSQKTASYVFSFENENPPPRKVEPALKPKTKVVNSKNGPRRVKNNESNKKNGSFSKSTTTHHTPDHIIAERIRREKISQLFIALSALIPNLKKMDKASVLGDAIKYVKELKEQVKMLEEQSKSVEPVVVVKKLSELSSDEDVSDTSSNSCNGNSDETSKTNLSLPEVEASLSGKNVLIRILCEKDKAVMVNVYREIEKLHLLVINASSFSFGSSALAITIIAQMENELNMSIQQLAKKLRVGLVQLN</sequence>
<dbReference type="EMBL" id="PSQE01000004">
    <property type="protein sequence ID" value="RHN63094.1"/>
    <property type="molecule type" value="Genomic_DNA"/>
</dbReference>
<evidence type="ECO:0000256" key="4">
    <source>
        <dbReference type="ARBA" id="ARBA00023242"/>
    </source>
</evidence>
<dbReference type="PANTHER" id="PTHR45959">
    <property type="entry name" value="BHLH TRANSCRIPTION FACTOR"/>
    <property type="match status" value="1"/>
</dbReference>
<keyword evidence="3" id="KW-0804">Transcription</keyword>
<dbReference type="PANTHER" id="PTHR45959:SF25">
    <property type="entry name" value="BASIC HELIX LOOP HELIX (BHLH) DNA-BINDING FAMILY PROTEIN"/>
    <property type="match status" value="1"/>
</dbReference>
<feature type="domain" description="BHLH" evidence="7">
    <location>
        <begin position="146"/>
        <end position="195"/>
    </location>
</feature>
<dbReference type="GO" id="GO:0005634">
    <property type="term" value="C:nucleus"/>
    <property type="evidence" value="ECO:0007669"/>
    <property type="project" value="UniProtKB-SubCell"/>
</dbReference>
<feature type="signal peptide" evidence="6">
    <location>
        <begin position="1"/>
        <end position="17"/>
    </location>
</feature>
<dbReference type="InterPro" id="IPR052610">
    <property type="entry name" value="bHLH_transcription_regulator"/>
</dbReference>
<dbReference type="InterPro" id="IPR054502">
    <property type="entry name" value="bHLH-TF_ACT-like_plant"/>
</dbReference>
<evidence type="ECO:0000256" key="5">
    <source>
        <dbReference type="SAM" id="MobiDB-lite"/>
    </source>
</evidence>
<protein>
    <submittedName>
        <fullName evidence="8">Putative transcription factor bHLH family</fullName>
    </submittedName>
</protein>
<comment type="subcellular location">
    <subcellularLocation>
        <location evidence="1">Nucleus</location>
    </subcellularLocation>
</comment>
<feature type="region of interest" description="Disordered" evidence="5">
    <location>
        <begin position="224"/>
        <end position="247"/>
    </location>
</feature>
<evidence type="ECO:0000259" key="7">
    <source>
        <dbReference type="PROSITE" id="PS50888"/>
    </source>
</evidence>
<proteinExistence type="predicted"/>
<dbReference type="GO" id="GO:0046983">
    <property type="term" value="F:protein dimerization activity"/>
    <property type="evidence" value="ECO:0007669"/>
    <property type="project" value="InterPro"/>
</dbReference>
<reference evidence="8" key="1">
    <citation type="journal article" date="2018" name="Nat. Plants">
        <title>Whole-genome landscape of Medicago truncatula symbiotic genes.</title>
        <authorList>
            <person name="Pecrix Y."/>
            <person name="Gamas P."/>
            <person name="Carrere S."/>
        </authorList>
    </citation>
    <scope>NUCLEOTIDE SEQUENCE</scope>
    <source>
        <tissue evidence="8">Leaves</tissue>
    </source>
</reference>
<dbReference type="Pfam" id="PF22754">
    <property type="entry name" value="bHLH-TF_ACT-like_plant"/>
    <property type="match status" value="1"/>
</dbReference>
<dbReference type="PROSITE" id="PS50888">
    <property type="entry name" value="BHLH"/>
    <property type="match status" value="1"/>
</dbReference>
<feature type="chain" id="PRO_5017443157" evidence="6">
    <location>
        <begin position="18"/>
        <end position="332"/>
    </location>
</feature>
<dbReference type="AlphaFoldDB" id="A0A396IFU2"/>
<dbReference type="InterPro" id="IPR036638">
    <property type="entry name" value="HLH_DNA-bd_sf"/>
</dbReference>
<evidence type="ECO:0000313" key="8">
    <source>
        <dbReference type="EMBL" id="RHN63094.1"/>
    </source>
</evidence>
<feature type="compositionally biased region" description="Polar residues" evidence="5">
    <location>
        <begin position="135"/>
        <end position="146"/>
    </location>
</feature>
<organism evidence="8">
    <name type="scientific">Medicago truncatula</name>
    <name type="common">Barrel medic</name>
    <name type="synonym">Medicago tribuloides</name>
    <dbReference type="NCBI Taxonomy" id="3880"/>
    <lineage>
        <taxon>Eukaryota</taxon>
        <taxon>Viridiplantae</taxon>
        <taxon>Streptophyta</taxon>
        <taxon>Embryophyta</taxon>
        <taxon>Tracheophyta</taxon>
        <taxon>Spermatophyta</taxon>
        <taxon>Magnoliopsida</taxon>
        <taxon>eudicotyledons</taxon>
        <taxon>Gunneridae</taxon>
        <taxon>Pentapetalae</taxon>
        <taxon>rosids</taxon>
        <taxon>fabids</taxon>
        <taxon>Fabales</taxon>
        <taxon>Fabaceae</taxon>
        <taxon>Papilionoideae</taxon>
        <taxon>50 kb inversion clade</taxon>
        <taxon>NPAAA clade</taxon>
        <taxon>Hologalegina</taxon>
        <taxon>IRL clade</taxon>
        <taxon>Trifolieae</taxon>
        <taxon>Medicago</taxon>
    </lineage>
</organism>
<accession>A0A396IFU2</accession>
<evidence type="ECO:0000256" key="6">
    <source>
        <dbReference type="SAM" id="SignalP"/>
    </source>
</evidence>
<keyword evidence="6" id="KW-0732">Signal</keyword>
<name>A0A396IFU2_MEDTR</name>
<evidence type="ECO:0000256" key="1">
    <source>
        <dbReference type="ARBA" id="ARBA00004123"/>
    </source>
</evidence>
<dbReference type="Pfam" id="PF00010">
    <property type="entry name" value="HLH"/>
    <property type="match status" value="1"/>
</dbReference>